<dbReference type="SUPFAM" id="SSF48371">
    <property type="entry name" value="ARM repeat"/>
    <property type="match status" value="1"/>
</dbReference>
<dbReference type="AlphaFoldDB" id="A0AAN4W2I5"/>
<organism evidence="1 2">
    <name type="scientific">Persicobacter diffluens</name>
    <dbReference type="NCBI Taxonomy" id="981"/>
    <lineage>
        <taxon>Bacteria</taxon>
        <taxon>Pseudomonadati</taxon>
        <taxon>Bacteroidota</taxon>
        <taxon>Cytophagia</taxon>
        <taxon>Cytophagales</taxon>
        <taxon>Persicobacteraceae</taxon>
        <taxon>Persicobacter</taxon>
    </lineage>
</organism>
<proteinExistence type="predicted"/>
<keyword evidence="2" id="KW-1185">Reference proteome</keyword>
<dbReference type="InterPro" id="IPR016024">
    <property type="entry name" value="ARM-type_fold"/>
</dbReference>
<evidence type="ECO:0000313" key="2">
    <source>
        <dbReference type="Proteomes" id="UP001310022"/>
    </source>
</evidence>
<gene>
    <name evidence="1" type="ORF">PEDI_51110</name>
</gene>
<dbReference type="RefSeq" id="WP_338239620.1">
    <property type="nucleotide sequence ID" value="NZ_BQKE01000006.1"/>
</dbReference>
<protein>
    <submittedName>
        <fullName evidence="1">Uncharacterized protein</fullName>
    </submittedName>
</protein>
<name>A0AAN4W2I5_9BACT</name>
<sequence>MKRIWFVQFILVLASCQEPIDPVITSVQNTKQLLQSHIWTLEDFDIRTTNEEIPAPILFGATENHALWPGLSSDESQDDPMSVIFTPDRKVIASQGPHDALGDSVSSYFVINDHLIRLSSQAVSINYEYLYSAQEKEFQFYTDADGVMKLVHETNQKFISAVTEQTPQKVGDIIAALVYNNETIQQLINKLVVQALAGELSFLNEFDPEQVAQELAGKIIQLLQQIDWEQELTDILKPEFEKLNQIDPEEATQVVAQALAQYLQQALSEENLYEGILPLVLELKQHPEEGAATIAKLVNEIFLDFFDQEHISPIISEAWLKFSALDPQQVNQLAVELTRLLEAAFINEAELTQLCLPFIQKIEDTSLFEMGELAAATTDALRGLIDQLNQQFPDLNLDPDYETMEGIIKAAFITAKPIIGLSGVETVAQEVAQLILTQVLTTDFLQQSIMAALESLQKLDPQNVGATLGQWIAQLALEVSPALLSEVQQVVSPILAQLDAEGIASVIAASLSELVSEHLSPAQLEPLVFPLLEAISNVNAEALARLFAQSILELDAIKDLITEEKLVAILLPVLESVAAINPEELAQSIIDAVVATGIFDSVLTEERASALIAILWYNSLWEQVTVANNFESVTIKLAHP</sequence>
<dbReference type="EMBL" id="BQKE01000006">
    <property type="protein sequence ID" value="GJM64559.1"/>
    <property type="molecule type" value="Genomic_DNA"/>
</dbReference>
<dbReference type="Proteomes" id="UP001310022">
    <property type="component" value="Unassembled WGS sequence"/>
</dbReference>
<reference evidence="1 2" key="1">
    <citation type="submission" date="2021-12" db="EMBL/GenBank/DDBJ databases">
        <title>Genome sequencing of bacteria with rrn-lacking chromosome and rrn-plasmid.</title>
        <authorList>
            <person name="Anda M."/>
            <person name="Iwasaki W."/>
        </authorList>
    </citation>
    <scope>NUCLEOTIDE SEQUENCE [LARGE SCALE GENOMIC DNA]</scope>
    <source>
        <strain evidence="1 2">NBRC 15940</strain>
    </source>
</reference>
<evidence type="ECO:0000313" key="1">
    <source>
        <dbReference type="EMBL" id="GJM64559.1"/>
    </source>
</evidence>
<accession>A0AAN4W2I5</accession>
<comment type="caution">
    <text evidence="1">The sequence shown here is derived from an EMBL/GenBank/DDBJ whole genome shotgun (WGS) entry which is preliminary data.</text>
</comment>
<dbReference type="PROSITE" id="PS51257">
    <property type="entry name" value="PROKAR_LIPOPROTEIN"/>
    <property type="match status" value="1"/>
</dbReference>